<keyword evidence="6" id="KW-0507">mRNA processing</keyword>
<feature type="region of interest" description="Disordered" evidence="14">
    <location>
        <begin position="369"/>
        <end position="463"/>
    </location>
</feature>
<evidence type="ECO:0000256" key="9">
    <source>
        <dbReference type="ARBA" id="ARBA00022833"/>
    </source>
</evidence>
<keyword evidence="10" id="KW-0408">Iron</keyword>
<evidence type="ECO:0000256" key="14">
    <source>
        <dbReference type="SAM" id="MobiDB-lite"/>
    </source>
</evidence>
<comment type="similarity">
    <text evidence="5">Belongs to the lariat debranching enzyme family.</text>
</comment>
<gene>
    <name evidence="16" type="ORF">NEZAVI_LOCUS9644</name>
</gene>
<dbReference type="Proteomes" id="UP001152798">
    <property type="component" value="Chromosome 4"/>
</dbReference>
<dbReference type="InterPro" id="IPR007708">
    <property type="entry name" value="DBR1_C"/>
</dbReference>
<dbReference type="FunFam" id="3.60.21.10:FF:000035">
    <property type="entry name" value="Lariat debranching enzyme"/>
    <property type="match status" value="1"/>
</dbReference>
<dbReference type="Pfam" id="PF00149">
    <property type="entry name" value="Metallophos"/>
    <property type="match status" value="1"/>
</dbReference>
<reference evidence="16" key="1">
    <citation type="submission" date="2022-01" db="EMBL/GenBank/DDBJ databases">
        <authorList>
            <person name="King R."/>
        </authorList>
    </citation>
    <scope>NUCLEOTIDE SEQUENCE</scope>
</reference>
<dbReference type="EMBL" id="OV725080">
    <property type="protein sequence ID" value="CAH1400398.1"/>
    <property type="molecule type" value="Genomic_DNA"/>
</dbReference>
<evidence type="ECO:0000256" key="13">
    <source>
        <dbReference type="ARBA" id="ARBA00058627"/>
    </source>
</evidence>
<evidence type="ECO:0000313" key="17">
    <source>
        <dbReference type="Proteomes" id="UP001152798"/>
    </source>
</evidence>
<feature type="compositionally biased region" description="Polar residues" evidence="14">
    <location>
        <begin position="394"/>
        <end position="413"/>
    </location>
</feature>
<evidence type="ECO:0000313" key="16">
    <source>
        <dbReference type="EMBL" id="CAH1400398.1"/>
    </source>
</evidence>
<dbReference type="SUPFAM" id="SSF56300">
    <property type="entry name" value="Metallo-dependent phosphatases"/>
    <property type="match status" value="1"/>
</dbReference>
<keyword evidence="17" id="KW-1185">Reference proteome</keyword>
<dbReference type="Gene3D" id="3.60.21.10">
    <property type="match status" value="1"/>
</dbReference>
<keyword evidence="7" id="KW-0479">Metal-binding</keyword>
<feature type="compositionally biased region" description="Basic and acidic residues" evidence="14">
    <location>
        <begin position="450"/>
        <end position="463"/>
    </location>
</feature>
<evidence type="ECO:0000256" key="2">
    <source>
        <dbReference type="ARBA" id="ARBA00001947"/>
    </source>
</evidence>
<evidence type="ECO:0000256" key="7">
    <source>
        <dbReference type="ARBA" id="ARBA00022723"/>
    </source>
</evidence>
<sequence length="508" mass="58290">MKIAIEGCAHGELEKIYESIELLELKGNIKIDLLICCGDFQATRNEEDLQTMAVKPKFRQMGSFYKYYTGEKIAPILTIFIGGNHEASNYLQELPYGGWVAPNIYYLGYAGVVNFGGLRIAGISGIYKPYDYDRGHFEKPPYSEKTKRSVYHVRNTEVFRLKQIKSPVDVCLSHDWPRRVYNYGNIDKLLKVKDFLEEEINNETLGSKPCEELLFHLKPRYWFAAHLHCKFSALVPHKGNNENECTRFLALDKCLPKRKFLQVLDVPHDENEKLELIYDLEWLAILHFTNHLTSVKPSMNPLPAPGCDERWDFTPTDEEKYFILRKMGGNLQIPLNFQFNANEAGAVSPRKGLSINHQTRELCDKLGIDDPMTLFEGSPSSTPGTVETPDRNDSSFTDDLTFVDSANENSFSHVDSEKDESESPQSRGKIALVLPPPKFNDSFSEELEERSESDISRELEEDKSLEEQALFVIDESPKRSAEEELEKAITGPKKFKRRNKDIYWDNDE</sequence>
<evidence type="ECO:0000256" key="1">
    <source>
        <dbReference type="ARBA" id="ARBA00001936"/>
    </source>
</evidence>
<dbReference type="InterPro" id="IPR041816">
    <property type="entry name" value="Dbr1_N"/>
</dbReference>
<comment type="cofactor">
    <cofactor evidence="2">
        <name>Zn(2+)</name>
        <dbReference type="ChEBI" id="CHEBI:29105"/>
    </cofactor>
</comment>
<evidence type="ECO:0000256" key="8">
    <source>
        <dbReference type="ARBA" id="ARBA00022801"/>
    </source>
</evidence>
<keyword evidence="11" id="KW-0464">Manganese</keyword>
<dbReference type="GO" id="GO:0046872">
    <property type="term" value="F:metal ion binding"/>
    <property type="evidence" value="ECO:0007669"/>
    <property type="project" value="UniProtKB-KW"/>
</dbReference>
<dbReference type="GO" id="GO:0000398">
    <property type="term" value="P:mRNA splicing, via spliceosome"/>
    <property type="evidence" value="ECO:0007669"/>
    <property type="project" value="TreeGrafter"/>
</dbReference>
<dbReference type="Pfam" id="PF05011">
    <property type="entry name" value="DBR1"/>
    <property type="match status" value="1"/>
</dbReference>
<dbReference type="PANTHER" id="PTHR12849">
    <property type="entry name" value="RNA LARIAT DEBRANCHING ENZYME"/>
    <property type="match status" value="1"/>
</dbReference>
<dbReference type="GO" id="GO:0008419">
    <property type="term" value="F:RNA lariat debranching enzyme activity"/>
    <property type="evidence" value="ECO:0007669"/>
    <property type="project" value="TreeGrafter"/>
</dbReference>
<comment type="function">
    <text evidence="13">Cleaves the 2'-5' phosphodiester linkage at the branch point of lariat intron pre-mRNAs after splicing and converts them into linear molecules that are subsequently degraded. It thereby facilitates ribonucleotide turnover.</text>
</comment>
<organism evidence="16 17">
    <name type="scientific">Nezara viridula</name>
    <name type="common">Southern green stink bug</name>
    <name type="synonym">Cimex viridulus</name>
    <dbReference type="NCBI Taxonomy" id="85310"/>
    <lineage>
        <taxon>Eukaryota</taxon>
        <taxon>Metazoa</taxon>
        <taxon>Ecdysozoa</taxon>
        <taxon>Arthropoda</taxon>
        <taxon>Hexapoda</taxon>
        <taxon>Insecta</taxon>
        <taxon>Pterygota</taxon>
        <taxon>Neoptera</taxon>
        <taxon>Paraneoptera</taxon>
        <taxon>Hemiptera</taxon>
        <taxon>Heteroptera</taxon>
        <taxon>Panheteroptera</taxon>
        <taxon>Pentatomomorpha</taxon>
        <taxon>Pentatomoidea</taxon>
        <taxon>Pentatomidae</taxon>
        <taxon>Pentatominae</taxon>
        <taxon>Nezara</taxon>
    </lineage>
</organism>
<dbReference type="PANTHER" id="PTHR12849:SF0">
    <property type="entry name" value="LARIAT DEBRANCHING ENZYME"/>
    <property type="match status" value="1"/>
</dbReference>
<feature type="domain" description="Lariat debranching enzyme C-terminal" evidence="15">
    <location>
        <begin position="235"/>
        <end position="372"/>
    </location>
</feature>
<comment type="cofactor">
    <cofactor evidence="1">
        <name>Mn(2+)</name>
        <dbReference type="ChEBI" id="CHEBI:29035"/>
    </cofactor>
</comment>
<dbReference type="SMART" id="SM01124">
    <property type="entry name" value="DBR1"/>
    <property type="match status" value="1"/>
</dbReference>
<protein>
    <recommendedName>
        <fullName evidence="15">Lariat debranching enzyme C-terminal domain-containing protein</fullName>
    </recommendedName>
</protein>
<dbReference type="InterPro" id="IPR004843">
    <property type="entry name" value="Calcineurin-like_PHP"/>
</dbReference>
<evidence type="ECO:0000256" key="5">
    <source>
        <dbReference type="ARBA" id="ARBA00006045"/>
    </source>
</evidence>
<dbReference type="AlphaFoldDB" id="A0A9P0HE96"/>
<evidence type="ECO:0000256" key="12">
    <source>
        <dbReference type="ARBA" id="ARBA00023242"/>
    </source>
</evidence>
<evidence type="ECO:0000256" key="3">
    <source>
        <dbReference type="ARBA" id="ARBA00001954"/>
    </source>
</evidence>
<proteinExistence type="inferred from homology"/>
<keyword evidence="9" id="KW-0862">Zinc</keyword>
<name>A0A9P0HE96_NEZVI</name>
<dbReference type="CDD" id="cd00844">
    <property type="entry name" value="MPP_Dbr1_N"/>
    <property type="match status" value="1"/>
</dbReference>
<dbReference type="GO" id="GO:0005634">
    <property type="term" value="C:nucleus"/>
    <property type="evidence" value="ECO:0007669"/>
    <property type="project" value="UniProtKB-SubCell"/>
</dbReference>
<evidence type="ECO:0000256" key="4">
    <source>
        <dbReference type="ARBA" id="ARBA00004123"/>
    </source>
</evidence>
<evidence type="ECO:0000256" key="10">
    <source>
        <dbReference type="ARBA" id="ARBA00023004"/>
    </source>
</evidence>
<keyword evidence="8" id="KW-0378">Hydrolase</keyword>
<dbReference type="OrthoDB" id="407609at2759"/>
<evidence type="ECO:0000259" key="15">
    <source>
        <dbReference type="SMART" id="SM01124"/>
    </source>
</evidence>
<accession>A0A9P0HE96</accession>
<dbReference type="InterPro" id="IPR029052">
    <property type="entry name" value="Metallo-depent_PP-like"/>
</dbReference>
<evidence type="ECO:0000256" key="6">
    <source>
        <dbReference type="ARBA" id="ARBA00022664"/>
    </source>
</evidence>
<keyword evidence="12" id="KW-0539">Nucleus</keyword>
<comment type="cofactor">
    <cofactor evidence="3">
        <name>Fe(2+)</name>
        <dbReference type="ChEBI" id="CHEBI:29033"/>
    </cofactor>
</comment>
<comment type="subcellular location">
    <subcellularLocation>
        <location evidence="4">Nucleus</location>
    </subcellularLocation>
</comment>
<evidence type="ECO:0000256" key="11">
    <source>
        <dbReference type="ARBA" id="ARBA00023211"/>
    </source>
</evidence>